<protein>
    <recommendedName>
        <fullName evidence="1">DUF1540 domain-containing protein</fullName>
    </recommendedName>
</protein>
<gene>
    <name evidence="2" type="ORF">PM10SUCC1_09450</name>
</gene>
<dbReference type="InterPro" id="IPR011437">
    <property type="entry name" value="DUF1540"/>
</dbReference>
<feature type="domain" description="DUF1540" evidence="1">
    <location>
        <begin position="58"/>
        <end position="90"/>
    </location>
</feature>
<dbReference type="Proteomes" id="UP001144471">
    <property type="component" value="Unassembled WGS sequence"/>
</dbReference>
<organism evidence="2 3">
    <name type="scientific">Propionigenium maris DSM 9537</name>
    <dbReference type="NCBI Taxonomy" id="1123000"/>
    <lineage>
        <taxon>Bacteria</taxon>
        <taxon>Fusobacteriati</taxon>
        <taxon>Fusobacteriota</taxon>
        <taxon>Fusobacteriia</taxon>
        <taxon>Fusobacteriales</taxon>
        <taxon>Fusobacteriaceae</taxon>
        <taxon>Propionigenium</taxon>
    </lineage>
</organism>
<evidence type="ECO:0000313" key="3">
    <source>
        <dbReference type="Proteomes" id="UP001144471"/>
    </source>
</evidence>
<proteinExistence type="predicted"/>
<dbReference type="AlphaFoldDB" id="A0A9W6GKJ0"/>
<feature type="domain" description="DUF1540" evidence="1">
    <location>
        <begin position="9"/>
        <end position="39"/>
    </location>
</feature>
<name>A0A9W6GKJ0_9FUSO</name>
<dbReference type="Pfam" id="PF07561">
    <property type="entry name" value="DUF1540"/>
    <property type="match status" value="2"/>
</dbReference>
<accession>A0A9W6GKJ0</accession>
<reference evidence="2" key="1">
    <citation type="submission" date="2022-12" db="EMBL/GenBank/DDBJ databases">
        <title>Reference genome sequencing for broad-spectrum identification of bacterial and archaeal isolates by mass spectrometry.</title>
        <authorList>
            <person name="Sekiguchi Y."/>
            <person name="Tourlousse D.M."/>
        </authorList>
    </citation>
    <scope>NUCLEOTIDE SEQUENCE</scope>
    <source>
        <strain evidence="2">10succ1</strain>
    </source>
</reference>
<keyword evidence="3" id="KW-1185">Reference proteome</keyword>
<sequence length="93" mass="10158">MEMTRIFDCNAENCVYNKDKKCHTLAINIGDDIPCCDTFMSGSNKAGFNDVSGGVGSCKVDSCSFNRSLECTAKGIHMSVVGNQVDCQTYRKK</sequence>
<comment type="caution">
    <text evidence="2">The sequence shown here is derived from an EMBL/GenBank/DDBJ whole genome shotgun (WGS) entry which is preliminary data.</text>
</comment>
<evidence type="ECO:0000313" key="2">
    <source>
        <dbReference type="EMBL" id="GLI55431.1"/>
    </source>
</evidence>
<evidence type="ECO:0000259" key="1">
    <source>
        <dbReference type="Pfam" id="PF07561"/>
    </source>
</evidence>
<dbReference type="RefSeq" id="WP_281833896.1">
    <property type="nucleotide sequence ID" value="NZ_BSDY01000004.1"/>
</dbReference>
<dbReference type="EMBL" id="BSDY01000004">
    <property type="protein sequence ID" value="GLI55431.1"/>
    <property type="molecule type" value="Genomic_DNA"/>
</dbReference>